<comment type="caution">
    <text evidence="4">The sequence shown here is derived from an EMBL/GenBank/DDBJ whole genome shotgun (WGS) entry which is preliminary data.</text>
</comment>
<feature type="domain" description="Soluble ligand binding" evidence="3">
    <location>
        <begin position="133"/>
        <end position="186"/>
    </location>
</feature>
<dbReference type="GO" id="GO:0015159">
    <property type="term" value="F:polysaccharide transmembrane transporter activity"/>
    <property type="evidence" value="ECO:0007669"/>
    <property type="project" value="InterPro"/>
</dbReference>
<dbReference type="Proteomes" id="UP000295662">
    <property type="component" value="Unassembled WGS sequence"/>
</dbReference>
<dbReference type="Gene3D" id="3.10.560.10">
    <property type="entry name" value="Outer membrane lipoprotein wza domain like"/>
    <property type="match status" value="1"/>
</dbReference>
<evidence type="ECO:0000313" key="5">
    <source>
        <dbReference type="Proteomes" id="UP000295662"/>
    </source>
</evidence>
<dbReference type="InterPro" id="IPR019554">
    <property type="entry name" value="Soluble_ligand-bd"/>
</dbReference>
<keyword evidence="5" id="KW-1185">Reference proteome</keyword>
<evidence type="ECO:0000313" key="4">
    <source>
        <dbReference type="EMBL" id="TDU71377.1"/>
    </source>
</evidence>
<dbReference type="Gene3D" id="3.30.1950.10">
    <property type="entry name" value="wza like domain"/>
    <property type="match status" value="1"/>
</dbReference>
<dbReference type="PANTHER" id="PTHR33619">
    <property type="entry name" value="POLYSACCHARIDE EXPORT PROTEIN GFCE-RELATED"/>
    <property type="match status" value="1"/>
</dbReference>
<dbReference type="EMBL" id="SOCA01000003">
    <property type="protein sequence ID" value="TDU71377.1"/>
    <property type="molecule type" value="Genomic_DNA"/>
</dbReference>
<sequence length="218" mass="23367">MTFTSSPSWSSYSVLRRLLKVCFFVWVVSSVEAQNPSESGADPGQPPLTVVGGDYVLRANDVISVTVFGEPELNRQDRLVSDGTIMMPLIGRIKVAGQTSVQAAESIRRALAADYLVNPQVSVSITEAVQETFTVLGQVASPGAYPLPAGGRISLLQAIGSAGGFTRLASPGRITVKRQENGKEMVYKVDGKSQAKSEQVVRFEVRAGDVITVPESFF</sequence>
<gene>
    <name evidence="4" type="ORF">EI77_02501</name>
</gene>
<dbReference type="InterPro" id="IPR049712">
    <property type="entry name" value="Poly_export"/>
</dbReference>
<organism evidence="4 5">
    <name type="scientific">Prosthecobacter fusiformis</name>
    <dbReference type="NCBI Taxonomy" id="48464"/>
    <lineage>
        <taxon>Bacteria</taxon>
        <taxon>Pseudomonadati</taxon>
        <taxon>Verrucomicrobiota</taxon>
        <taxon>Verrucomicrobiia</taxon>
        <taxon>Verrucomicrobiales</taxon>
        <taxon>Verrucomicrobiaceae</taxon>
        <taxon>Prosthecobacter</taxon>
    </lineage>
</organism>
<accession>A0A4R7S2X8</accession>
<dbReference type="Pfam" id="PF02563">
    <property type="entry name" value="Poly_export"/>
    <property type="match status" value="1"/>
</dbReference>
<dbReference type="Pfam" id="PF10531">
    <property type="entry name" value="SLBB"/>
    <property type="match status" value="1"/>
</dbReference>
<name>A0A4R7S2X8_9BACT</name>
<dbReference type="AlphaFoldDB" id="A0A4R7S2X8"/>
<dbReference type="OrthoDB" id="189958at2"/>
<dbReference type="InterPro" id="IPR003715">
    <property type="entry name" value="Poly_export_N"/>
</dbReference>
<dbReference type="RefSeq" id="WP_133795536.1">
    <property type="nucleotide sequence ID" value="NZ_SOCA01000003.1"/>
</dbReference>
<proteinExistence type="predicted"/>
<dbReference type="PANTHER" id="PTHR33619:SF3">
    <property type="entry name" value="POLYSACCHARIDE EXPORT PROTEIN GFCE-RELATED"/>
    <property type="match status" value="1"/>
</dbReference>
<keyword evidence="1" id="KW-0732">Signal</keyword>
<protein>
    <submittedName>
        <fullName evidence="4">Polysaccharide export outer membrane protein</fullName>
    </submittedName>
</protein>
<evidence type="ECO:0000256" key="1">
    <source>
        <dbReference type="ARBA" id="ARBA00022729"/>
    </source>
</evidence>
<feature type="domain" description="Polysaccharide export protein N-terminal" evidence="2">
    <location>
        <begin position="53"/>
        <end position="126"/>
    </location>
</feature>
<evidence type="ECO:0000259" key="2">
    <source>
        <dbReference type="Pfam" id="PF02563"/>
    </source>
</evidence>
<evidence type="ECO:0000259" key="3">
    <source>
        <dbReference type="Pfam" id="PF10531"/>
    </source>
</evidence>
<reference evidence="4 5" key="1">
    <citation type="submission" date="2019-03" db="EMBL/GenBank/DDBJ databases">
        <title>Genomic Encyclopedia of Archaeal and Bacterial Type Strains, Phase II (KMG-II): from individual species to whole genera.</title>
        <authorList>
            <person name="Goeker M."/>
        </authorList>
    </citation>
    <scope>NUCLEOTIDE SEQUENCE [LARGE SCALE GENOMIC DNA]</scope>
    <source>
        <strain evidence="4 5">ATCC 25309</strain>
    </source>
</reference>